<reference evidence="1" key="1">
    <citation type="submission" date="2021-01" db="EMBL/GenBank/DDBJ databases">
        <title>Chromosome-level genome assembly of a human fungal pathogen reveals clustering of transcriptionally co-regulated genes.</title>
        <authorList>
            <person name="Voorhies M."/>
            <person name="Cohen S."/>
            <person name="Shea T.P."/>
            <person name="Petrus S."/>
            <person name="Munoz J.F."/>
            <person name="Poplawski S."/>
            <person name="Goldman W.E."/>
            <person name="Michael T."/>
            <person name="Cuomo C.A."/>
            <person name="Sil A."/>
            <person name="Beyhan S."/>
        </authorList>
    </citation>
    <scope>NUCLEOTIDE SEQUENCE</scope>
    <source>
        <strain evidence="1">H88</strain>
    </source>
</reference>
<dbReference type="EMBL" id="CP069107">
    <property type="protein sequence ID" value="QSS57576.1"/>
    <property type="molecule type" value="Genomic_DNA"/>
</dbReference>
<evidence type="ECO:0000313" key="2">
    <source>
        <dbReference type="Proteomes" id="UP000663419"/>
    </source>
</evidence>
<sequence>MIKPTLRRVTDCVLYWVSYPYGRLHRTTDSQQQQQRRKPPTPVNSIRIRTKILDYCLPMRNVWKGFHSQRRKDGRAGKFSRGSD</sequence>
<protein>
    <submittedName>
        <fullName evidence="1">Uncharacterized protein</fullName>
    </submittedName>
</protein>
<dbReference type="VEuPathDB" id="FungiDB:I7I53_11802"/>
<gene>
    <name evidence="1" type="ORF">I7I53_11802</name>
</gene>
<accession>A0A8A1LTZ6</accession>
<organism evidence="1 2">
    <name type="scientific">Ajellomyces capsulatus (strain H88)</name>
    <name type="common">Darling's disease fungus</name>
    <name type="synonym">Histoplasma capsulatum</name>
    <dbReference type="NCBI Taxonomy" id="544711"/>
    <lineage>
        <taxon>Eukaryota</taxon>
        <taxon>Fungi</taxon>
        <taxon>Dikarya</taxon>
        <taxon>Ascomycota</taxon>
        <taxon>Pezizomycotina</taxon>
        <taxon>Eurotiomycetes</taxon>
        <taxon>Eurotiomycetidae</taxon>
        <taxon>Onygenales</taxon>
        <taxon>Ajellomycetaceae</taxon>
        <taxon>Histoplasma</taxon>
    </lineage>
</organism>
<dbReference type="Proteomes" id="UP000663419">
    <property type="component" value="Chromosome 6"/>
</dbReference>
<proteinExistence type="predicted"/>
<evidence type="ECO:0000313" key="1">
    <source>
        <dbReference type="EMBL" id="QSS57576.1"/>
    </source>
</evidence>
<name>A0A8A1LTZ6_AJEC8</name>
<dbReference type="AlphaFoldDB" id="A0A8A1LTZ6"/>